<evidence type="ECO:0000313" key="2">
    <source>
        <dbReference type="EMBL" id="KAK3311010.1"/>
    </source>
</evidence>
<keyword evidence="3" id="KW-1185">Reference proteome</keyword>
<reference evidence="2" key="1">
    <citation type="journal article" date="2023" name="Mol. Phylogenet. Evol.">
        <title>Genome-scale phylogeny and comparative genomics of the fungal order Sordariales.</title>
        <authorList>
            <person name="Hensen N."/>
            <person name="Bonometti L."/>
            <person name="Westerberg I."/>
            <person name="Brannstrom I.O."/>
            <person name="Guillou S."/>
            <person name="Cros-Aarteil S."/>
            <person name="Calhoun S."/>
            <person name="Haridas S."/>
            <person name="Kuo A."/>
            <person name="Mondo S."/>
            <person name="Pangilinan J."/>
            <person name="Riley R."/>
            <person name="LaButti K."/>
            <person name="Andreopoulos B."/>
            <person name="Lipzen A."/>
            <person name="Chen C."/>
            <person name="Yan M."/>
            <person name="Daum C."/>
            <person name="Ng V."/>
            <person name="Clum A."/>
            <person name="Steindorff A."/>
            <person name="Ohm R.A."/>
            <person name="Martin F."/>
            <person name="Silar P."/>
            <person name="Natvig D.O."/>
            <person name="Lalanne C."/>
            <person name="Gautier V."/>
            <person name="Ament-Velasquez S.L."/>
            <person name="Kruys A."/>
            <person name="Hutchinson M.I."/>
            <person name="Powell A.J."/>
            <person name="Barry K."/>
            <person name="Miller A.N."/>
            <person name="Grigoriev I.V."/>
            <person name="Debuchy R."/>
            <person name="Gladieux P."/>
            <person name="Hiltunen Thoren M."/>
            <person name="Johannesson H."/>
        </authorList>
    </citation>
    <scope>NUCLEOTIDE SEQUENCE</scope>
    <source>
        <strain evidence="2">CBS 333.67</strain>
    </source>
</reference>
<evidence type="ECO:0000313" key="3">
    <source>
        <dbReference type="Proteomes" id="UP001273166"/>
    </source>
</evidence>
<sequence length="128" mass="14167">MAGVCCSPGVLFSGVSLQLCLLPAPACRPMRNAKSMFRVPSLWAILSLRATGGRKLRRRAEPSGRTRMDQGLESVGQVKADAMLQSSAAPRLLVDESRKQKCSPQRIPWGYDRKTQFYSESRTPRISV</sequence>
<dbReference type="GeneID" id="87889688"/>
<accession>A0AAJ0H3S9</accession>
<name>A0AAJ0H3S9_9PEZI</name>
<reference evidence="2" key="2">
    <citation type="submission" date="2023-06" db="EMBL/GenBank/DDBJ databases">
        <authorList>
            <consortium name="Lawrence Berkeley National Laboratory"/>
            <person name="Mondo S.J."/>
            <person name="Hensen N."/>
            <person name="Bonometti L."/>
            <person name="Westerberg I."/>
            <person name="Brannstrom I.O."/>
            <person name="Guillou S."/>
            <person name="Cros-Aarteil S."/>
            <person name="Calhoun S."/>
            <person name="Haridas S."/>
            <person name="Kuo A."/>
            <person name="Pangilinan J."/>
            <person name="Riley R."/>
            <person name="Labutti K."/>
            <person name="Andreopoulos B."/>
            <person name="Lipzen A."/>
            <person name="Chen C."/>
            <person name="Yanf M."/>
            <person name="Daum C."/>
            <person name="Ng V."/>
            <person name="Clum A."/>
            <person name="Steindorff A."/>
            <person name="Ohm R."/>
            <person name="Martin F."/>
            <person name="Silar P."/>
            <person name="Natvig D."/>
            <person name="Lalanne C."/>
            <person name="Gautier V."/>
            <person name="Ament-Velasquez S.L."/>
            <person name="Kruys A."/>
            <person name="Hutchinson M.I."/>
            <person name="Powell A.J."/>
            <person name="Barry K."/>
            <person name="Miller A.N."/>
            <person name="Grigoriev I.V."/>
            <person name="Debuchy R."/>
            <person name="Gladieux P."/>
            <person name="Thoren M.H."/>
            <person name="Johannesson H."/>
        </authorList>
    </citation>
    <scope>NUCLEOTIDE SEQUENCE</scope>
    <source>
        <strain evidence="2">CBS 333.67</strain>
    </source>
</reference>
<keyword evidence="1" id="KW-0732">Signal</keyword>
<feature type="chain" id="PRO_5042528879" evidence="1">
    <location>
        <begin position="18"/>
        <end position="128"/>
    </location>
</feature>
<organism evidence="2 3">
    <name type="scientific">Chaetomium strumarium</name>
    <dbReference type="NCBI Taxonomy" id="1170767"/>
    <lineage>
        <taxon>Eukaryota</taxon>
        <taxon>Fungi</taxon>
        <taxon>Dikarya</taxon>
        <taxon>Ascomycota</taxon>
        <taxon>Pezizomycotina</taxon>
        <taxon>Sordariomycetes</taxon>
        <taxon>Sordariomycetidae</taxon>
        <taxon>Sordariales</taxon>
        <taxon>Chaetomiaceae</taxon>
        <taxon>Chaetomium</taxon>
    </lineage>
</organism>
<dbReference type="Proteomes" id="UP001273166">
    <property type="component" value="Unassembled WGS sequence"/>
</dbReference>
<protein>
    <submittedName>
        <fullName evidence="2">Uncharacterized protein</fullName>
    </submittedName>
</protein>
<dbReference type="EMBL" id="JAUDZG010000001">
    <property type="protein sequence ID" value="KAK3311010.1"/>
    <property type="molecule type" value="Genomic_DNA"/>
</dbReference>
<dbReference type="AlphaFoldDB" id="A0AAJ0H3S9"/>
<comment type="caution">
    <text evidence="2">The sequence shown here is derived from an EMBL/GenBank/DDBJ whole genome shotgun (WGS) entry which is preliminary data.</text>
</comment>
<proteinExistence type="predicted"/>
<feature type="signal peptide" evidence="1">
    <location>
        <begin position="1"/>
        <end position="17"/>
    </location>
</feature>
<dbReference type="RefSeq" id="XP_062726790.1">
    <property type="nucleotide sequence ID" value="XM_062870859.1"/>
</dbReference>
<gene>
    <name evidence="2" type="ORF">B0T15DRAFT_571464</name>
</gene>
<evidence type="ECO:0000256" key="1">
    <source>
        <dbReference type="SAM" id="SignalP"/>
    </source>
</evidence>